<feature type="transmembrane region" description="Helical" evidence="5">
    <location>
        <begin position="209"/>
        <end position="230"/>
    </location>
</feature>
<dbReference type="InterPro" id="IPR007300">
    <property type="entry name" value="CidB/LrgB"/>
</dbReference>
<gene>
    <name evidence="6" type="ORF">EOE65_12520</name>
</gene>
<feature type="transmembrane region" description="Helical" evidence="5">
    <location>
        <begin position="98"/>
        <end position="120"/>
    </location>
</feature>
<feature type="transmembrane region" description="Helical" evidence="5">
    <location>
        <begin position="153"/>
        <end position="173"/>
    </location>
</feature>
<feature type="transmembrane region" description="Helical" evidence="5">
    <location>
        <begin position="185"/>
        <end position="203"/>
    </location>
</feature>
<dbReference type="Proteomes" id="UP000282818">
    <property type="component" value="Unassembled WGS sequence"/>
</dbReference>
<evidence type="ECO:0000256" key="2">
    <source>
        <dbReference type="ARBA" id="ARBA00022692"/>
    </source>
</evidence>
<reference evidence="6 7" key="1">
    <citation type="submission" date="2019-01" db="EMBL/GenBank/DDBJ databases">
        <authorList>
            <person name="Chen W.-M."/>
        </authorList>
    </citation>
    <scope>NUCLEOTIDE SEQUENCE [LARGE SCALE GENOMIC DNA]</scope>
    <source>
        <strain evidence="6 7">HPM-16</strain>
    </source>
</reference>
<dbReference type="Pfam" id="PF04172">
    <property type="entry name" value="LrgB"/>
    <property type="match status" value="1"/>
</dbReference>
<comment type="subcellular location">
    <subcellularLocation>
        <location evidence="1">Membrane</location>
        <topology evidence="1">Multi-pass membrane protein</topology>
    </subcellularLocation>
</comment>
<dbReference type="PANTHER" id="PTHR30249:SF0">
    <property type="entry name" value="PLASTIDAL GLYCOLATE_GLYCERATE TRANSLOCATOR 1, CHLOROPLASTIC"/>
    <property type="match status" value="1"/>
</dbReference>
<feature type="transmembrane region" description="Helical" evidence="5">
    <location>
        <begin position="6"/>
        <end position="24"/>
    </location>
</feature>
<feature type="transmembrane region" description="Helical" evidence="5">
    <location>
        <begin position="68"/>
        <end position="86"/>
    </location>
</feature>
<dbReference type="PANTHER" id="PTHR30249">
    <property type="entry name" value="PUTATIVE SEROTONIN TRANSPORTER"/>
    <property type="match status" value="1"/>
</dbReference>
<evidence type="ECO:0000256" key="5">
    <source>
        <dbReference type="SAM" id="Phobius"/>
    </source>
</evidence>
<evidence type="ECO:0000256" key="3">
    <source>
        <dbReference type="ARBA" id="ARBA00022989"/>
    </source>
</evidence>
<dbReference type="EMBL" id="SACQ01000005">
    <property type="protein sequence ID" value="RVU30459.1"/>
    <property type="molecule type" value="Genomic_DNA"/>
</dbReference>
<keyword evidence="4 5" id="KW-0472">Membrane</keyword>
<dbReference type="RefSeq" id="WP_127694655.1">
    <property type="nucleotide sequence ID" value="NZ_SACQ01000005.1"/>
</dbReference>
<protein>
    <submittedName>
        <fullName evidence="6">LrgB family protein</fullName>
    </submittedName>
</protein>
<keyword evidence="2 5" id="KW-0812">Transmembrane</keyword>
<name>A0A437Q7I8_9GAMM</name>
<feature type="transmembrane region" description="Helical" evidence="5">
    <location>
        <begin position="36"/>
        <end position="56"/>
    </location>
</feature>
<comment type="caution">
    <text evidence="6">The sequence shown here is derived from an EMBL/GenBank/DDBJ whole genome shotgun (WGS) entry which is preliminary data.</text>
</comment>
<evidence type="ECO:0000256" key="1">
    <source>
        <dbReference type="ARBA" id="ARBA00004141"/>
    </source>
</evidence>
<evidence type="ECO:0000313" key="6">
    <source>
        <dbReference type="EMBL" id="RVU30459.1"/>
    </source>
</evidence>
<keyword evidence="3 5" id="KW-1133">Transmembrane helix</keyword>
<evidence type="ECO:0000313" key="7">
    <source>
        <dbReference type="Proteomes" id="UP000282818"/>
    </source>
</evidence>
<sequence length="236" mass="24997">MDFWVYFSASPLLWLIVTLSVFAFSMELNRRMGGSAFLHPVLLSLSIIIIFLLLTGTSYERYFEGAQFIHFLLGPATVALAVPLVDHAERIKRMWFPLFAAALIGAGVAVVSVLLIGWLFELPHAVLMSLAPKSVTSPIAIGVAEKIGGYPSLAAGLVLVTGALGGSFAPWVFKLLGGLDDEVKGFAIGVTAHGMGTAYAFGISAKAGAFSGLAMGLTGVITAFLLPFSLEWLGFL</sequence>
<evidence type="ECO:0000256" key="4">
    <source>
        <dbReference type="ARBA" id="ARBA00023136"/>
    </source>
</evidence>
<proteinExistence type="predicted"/>
<dbReference type="GO" id="GO:0016020">
    <property type="term" value="C:membrane"/>
    <property type="evidence" value="ECO:0007669"/>
    <property type="project" value="UniProtKB-SubCell"/>
</dbReference>
<keyword evidence="7" id="KW-1185">Reference proteome</keyword>
<accession>A0A437Q7I8</accession>
<organism evidence="6 7">
    <name type="scientific">Neptunomonas marina</name>
    <dbReference type="NCBI Taxonomy" id="1815562"/>
    <lineage>
        <taxon>Bacteria</taxon>
        <taxon>Pseudomonadati</taxon>
        <taxon>Pseudomonadota</taxon>
        <taxon>Gammaproteobacteria</taxon>
        <taxon>Oceanospirillales</taxon>
        <taxon>Oceanospirillaceae</taxon>
        <taxon>Neptunomonas</taxon>
    </lineage>
</organism>
<dbReference type="AlphaFoldDB" id="A0A437Q7I8"/>